<keyword evidence="3" id="KW-1185">Reference proteome</keyword>
<keyword evidence="2" id="KW-0378">Hydrolase</keyword>
<sequence length="304" mass="34607">MSMGSFTRVSGHKKAEHELTTQSRRKELPIHSYRVVCFETFRTKLETSKSSLTPPTQEEGVAGPSRSKSKAVQCFKCKGELLVIRRALAMDSMEDDVWLRHNIFHTRCTSHGKVCDVIIDSGSCENVVSETMVKKLSLKTEKHLRPYKLSWLQKGKSVQVDQRCLVNFSIGDKYMDEVWCDVVPMDACHLLLGRPWQFDRRTIHDGSKNTYSFDKDGGKIVLGPSKLNVMPRNAELEGNYFVSKSEFSEDFKNSKVAYALLIKEVRMDDSVAPDILKPLLEKFQSIFPDEIPSGLPPMRTIQHC</sequence>
<feature type="region of interest" description="Disordered" evidence="1">
    <location>
        <begin position="1"/>
        <end position="23"/>
    </location>
</feature>
<dbReference type="GO" id="GO:0008233">
    <property type="term" value="F:peptidase activity"/>
    <property type="evidence" value="ECO:0007669"/>
    <property type="project" value="UniProtKB-KW"/>
</dbReference>
<feature type="compositionally biased region" description="Basic and acidic residues" evidence="1">
    <location>
        <begin position="13"/>
        <end position="23"/>
    </location>
</feature>
<name>A0ABQ5B0J3_9ASTR</name>
<dbReference type="SUPFAM" id="SSF50630">
    <property type="entry name" value="Acid proteases"/>
    <property type="match status" value="1"/>
</dbReference>
<reference evidence="2" key="2">
    <citation type="submission" date="2022-01" db="EMBL/GenBank/DDBJ databases">
        <authorList>
            <person name="Yamashiro T."/>
            <person name="Shiraishi A."/>
            <person name="Satake H."/>
            <person name="Nakayama K."/>
        </authorList>
    </citation>
    <scope>NUCLEOTIDE SEQUENCE</scope>
</reference>
<evidence type="ECO:0000313" key="2">
    <source>
        <dbReference type="EMBL" id="GJT07212.1"/>
    </source>
</evidence>
<organism evidence="2 3">
    <name type="scientific">Tanacetum coccineum</name>
    <dbReference type="NCBI Taxonomy" id="301880"/>
    <lineage>
        <taxon>Eukaryota</taxon>
        <taxon>Viridiplantae</taxon>
        <taxon>Streptophyta</taxon>
        <taxon>Embryophyta</taxon>
        <taxon>Tracheophyta</taxon>
        <taxon>Spermatophyta</taxon>
        <taxon>Magnoliopsida</taxon>
        <taxon>eudicotyledons</taxon>
        <taxon>Gunneridae</taxon>
        <taxon>Pentapetalae</taxon>
        <taxon>asterids</taxon>
        <taxon>campanulids</taxon>
        <taxon>Asterales</taxon>
        <taxon>Asteraceae</taxon>
        <taxon>Asteroideae</taxon>
        <taxon>Anthemideae</taxon>
        <taxon>Anthemidinae</taxon>
        <taxon>Tanacetum</taxon>
    </lineage>
</organism>
<evidence type="ECO:0000256" key="1">
    <source>
        <dbReference type="SAM" id="MobiDB-lite"/>
    </source>
</evidence>
<dbReference type="Proteomes" id="UP001151760">
    <property type="component" value="Unassembled WGS sequence"/>
</dbReference>
<comment type="caution">
    <text evidence="2">The sequence shown here is derived from an EMBL/GenBank/DDBJ whole genome shotgun (WGS) entry which is preliminary data.</text>
</comment>
<accession>A0ABQ5B0J3</accession>
<keyword evidence="2" id="KW-0645">Protease</keyword>
<reference evidence="2" key="1">
    <citation type="journal article" date="2022" name="Int. J. Mol. Sci.">
        <title>Draft Genome of Tanacetum Coccineum: Genomic Comparison of Closely Related Tanacetum-Family Plants.</title>
        <authorList>
            <person name="Yamashiro T."/>
            <person name="Shiraishi A."/>
            <person name="Nakayama K."/>
            <person name="Satake H."/>
        </authorList>
    </citation>
    <scope>NUCLEOTIDE SEQUENCE</scope>
</reference>
<dbReference type="InterPro" id="IPR021109">
    <property type="entry name" value="Peptidase_aspartic_dom_sf"/>
</dbReference>
<evidence type="ECO:0000313" key="3">
    <source>
        <dbReference type="Proteomes" id="UP001151760"/>
    </source>
</evidence>
<dbReference type="EMBL" id="BQNB010012731">
    <property type="protein sequence ID" value="GJT07212.1"/>
    <property type="molecule type" value="Genomic_DNA"/>
</dbReference>
<gene>
    <name evidence="2" type="ORF">Tco_0841674</name>
</gene>
<dbReference type="Gene3D" id="2.40.70.10">
    <property type="entry name" value="Acid Proteases"/>
    <property type="match status" value="1"/>
</dbReference>
<proteinExistence type="predicted"/>
<dbReference type="CDD" id="cd00303">
    <property type="entry name" value="retropepsin_like"/>
    <property type="match status" value="1"/>
</dbReference>
<dbReference type="GO" id="GO:0006508">
    <property type="term" value="P:proteolysis"/>
    <property type="evidence" value="ECO:0007669"/>
    <property type="project" value="UniProtKB-KW"/>
</dbReference>
<dbReference type="PANTHER" id="PTHR35046">
    <property type="entry name" value="ZINC KNUCKLE (CCHC-TYPE) FAMILY PROTEIN"/>
    <property type="match status" value="1"/>
</dbReference>
<protein>
    <submittedName>
        <fullName evidence="2">Aspartyl protease_2 domain-containing protein</fullName>
    </submittedName>
</protein>
<dbReference type="PANTHER" id="PTHR35046:SF21">
    <property type="entry name" value="RETROTRANSPOSON GAG DOMAIN-CONTAINING PROTEIN-RELATED"/>
    <property type="match status" value="1"/>
</dbReference>